<sequence length="187" mass="20888">MIRKNSKITGTVLACVLVAGALTGCANPQKEGTEALEQGNYEEAREQFQKTVQNGNEEKAAEGYRGLGMAYYGLEDYGAAMEAFEQAVAQGAEQSVQLYHLMSVCAMQNENYEKALDYIQTGMGLAQTSDGKESVDADMLREMRYNEIVCLEQQADWESAKQKVEEYLSEYPDDETVQKEAEFLKTR</sequence>
<reference evidence="3" key="2">
    <citation type="submission" date="2021-04" db="EMBL/GenBank/DDBJ databases">
        <authorList>
            <person name="Gilroy R."/>
        </authorList>
    </citation>
    <scope>NUCLEOTIDE SEQUENCE</scope>
    <source>
        <strain evidence="3">ChiSjej2B20-11307</strain>
    </source>
</reference>
<evidence type="ECO:0000313" key="3">
    <source>
        <dbReference type="EMBL" id="HJA06253.1"/>
    </source>
</evidence>
<reference evidence="3" key="1">
    <citation type="journal article" date="2021" name="PeerJ">
        <title>Extensive microbial diversity within the chicken gut microbiome revealed by metagenomics and culture.</title>
        <authorList>
            <person name="Gilroy R."/>
            <person name="Ravi A."/>
            <person name="Getino M."/>
            <person name="Pursley I."/>
            <person name="Horton D.L."/>
            <person name="Alikhan N.F."/>
            <person name="Baker D."/>
            <person name="Gharbi K."/>
            <person name="Hall N."/>
            <person name="Watson M."/>
            <person name="Adriaenssens E.M."/>
            <person name="Foster-Nyarko E."/>
            <person name="Jarju S."/>
            <person name="Secka A."/>
            <person name="Antonio M."/>
            <person name="Oren A."/>
            <person name="Chaudhuri R.R."/>
            <person name="La Ragione R."/>
            <person name="Hildebrand F."/>
            <person name="Pallen M.J."/>
        </authorList>
    </citation>
    <scope>NUCLEOTIDE SEQUENCE</scope>
    <source>
        <strain evidence="3">ChiSjej2B20-11307</strain>
    </source>
</reference>
<name>A0A9D2H818_9FIRM</name>
<comment type="caution">
    <text evidence="3">The sequence shown here is derived from an EMBL/GenBank/DDBJ whole genome shotgun (WGS) entry which is preliminary data.</text>
</comment>
<dbReference type="SMART" id="SM00028">
    <property type="entry name" value="TPR"/>
    <property type="match status" value="2"/>
</dbReference>
<evidence type="ECO:0000256" key="2">
    <source>
        <dbReference type="SAM" id="SignalP"/>
    </source>
</evidence>
<feature type="signal peptide" evidence="2">
    <location>
        <begin position="1"/>
        <end position="26"/>
    </location>
</feature>
<dbReference type="SUPFAM" id="SSF48452">
    <property type="entry name" value="TPR-like"/>
    <property type="match status" value="1"/>
</dbReference>
<dbReference type="Pfam" id="PF13432">
    <property type="entry name" value="TPR_16"/>
    <property type="match status" value="1"/>
</dbReference>
<gene>
    <name evidence="3" type="ORF">H9798_03775</name>
</gene>
<dbReference type="Gene3D" id="1.25.40.10">
    <property type="entry name" value="Tetratricopeptide repeat domain"/>
    <property type="match status" value="2"/>
</dbReference>
<evidence type="ECO:0000256" key="1">
    <source>
        <dbReference type="PROSITE-ProRule" id="PRU00339"/>
    </source>
</evidence>
<dbReference type="InterPro" id="IPR011990">
    <property type="entry name" value="TPR-like_helical_dom_sf"/>
</dbReference>
<dbReference type="PROSITE" id="PS50005">
    <property type="entry name" value="TPR"/>
    <property type="match status" value="1"/>
</dbReference>
<dbReference type="AlphaFoldDB" id="A0A9D2H818"/>
<feature type="repeat" description="TPR" evidence="1">
    <location>
        <begin position="61"/>
        <end position="94"/>
    </location>
</feature>
<proteinExistence type="predicted"/>
<dbReference type="PROSITE" id="PS51257">
    <property type="entry name" value="PROKAR_LIPOPROTEIN"/>
    <property type="match status" value="1"/>
</dbReference>
<keyword evidence="1" id="KW-0802">TPR repeat</keyword>
<dbReference type="EMBL" id="DXAK01000016">
    <property type="protein sequence ID" value="HJA06253.1"/>
    <property type="molecule type" value="Genomic_DNA"/>
</dbReference>
<dbReference type="InterPro" id="IPR019734">
    <property type="entry name" value="TPR_rpt"/>
</dbReference>
<protein>
    <submittedName>
        <fullName evidence="3">Tetratricopeptide repeat protein</fullName>
    </submittedName>
</protein>
<organism evidence="3 4">
    <name type="scientific">Candidatus Mediterraneibacter pullicola</name>
    <dbReference type="NCBI Taxonomy" id="2838682"/>
    <lineage>
        <taxon>Bacteria</taxon>
        <taxon>Bacillati</taxon>
        <taxon>Bacillota</taxon>
        <taxon>Clostridia</taxon>
        <taxon>Lachnospirales</taxon>
        <taxon>Lachnospiraceae</taxon>
        <taxon>Mediterraneibacter</taxon>
    </lineage>
</organism>
<evidence type="ECO:0000313" key="4">
    <source>
        <dbReference type="Proteomes" id="UP000824223"/>
    </source>
</evidence>
<accession>A0A9D2H818</accession>
<feature type="chain" id="PRO_5038723620" evidence="2">
    <location>
        <begin position="27"/>
        <end position="187"/>
    </location>
</feature>
<dbReference type="Proteomes" id="UP000824223">
    <property type="component" value="Unassembled WGS sequence"/>
</dbReference>
<keyword evidence="2" id="KW-0732">Signal</keyword>